<organism evidence="2 3">
    <name type="scientific">Waterburya agarophytonicola KI4</name>
    <dbReference type="NCBI Taxonomy" id="2874699"/>
    <lineage>
        <taxon>Bacteria</taxon>
        <taxon>Bacillati</taxon>
        <taxon>Cyanobacteriota</taxon>
        <taxon>Cyanophyceae</taxon>
        <taxon>Pleurocapsales</taxon>
        <taxon>Hyellaceae</taxon>
        <taxon>Waterburya</taxon>
        <taxon>Waterburya agarophytonicola</taxon>
    </lineage>
</organism>
<dbReference type="PANTHER" id="PTHR38342:SF1">
    <property type="entry name" value="SLR5037 PROTEIN"/>
    <property type="match status" value="1"/>
</dbReference>
<dbReference type="AlphaFoldDB" id="A0A964BRK3"/>
<evidence type="ECO:0000313" key="3">
    <source>
        <dbReference type="Proteomes" id="UP000729733"/>
    </source>
</evidence>
<evidence type="ECO:0000259" key="1">
    <source>
        <dbReference type="Pfam" id="PF03625"/>
    </source>
</evidence>
<gene>
    <name evidence="2" type="ORF">I4641_14235</name>
</gene>
<dbReference type="CDD" id="cd14797">
    <property type="entry name" value="DUF302"/>
    <property type="match status" value="1"/>
</dbReference>
<name>A0A964BRK3_9CYAN</name>
<dbReference type="InterPro" id="IPR035923">
    <property type="entry name" value="TT1751-like_sf"/>
</dbReference>
<keyword evidence="3" id="KW-1185">Reference proteome</keyword>
<dbReference type="PANTHER" id="PTHR38342">
    <property type="entry name" value="SLR5037 PROTEIN"/>
    <property type="match status" value="1"/>
</dbReference>
<dbReference type="RefSeq" id="WP_229641205.1">
    <property type="nucleotide sequence ID" value="NZ_JADWDC010000036.1"/>
</dbReference>
<evidence type="ECO:0000313" key="2">
    <source>
        <dbReference type="EMBL" id="MCC0178140.1"/>
    </source>
</evidence>
<accession>A0A964BRK3</accession>
<dbReference type="EMBL" id="JADWDC010000036">
    <property type="protein sequence ID" value="MCC0178140.1"/>
    <property type="molecule type" value="Genomic_DNA"/>
</dbReference>
<dbReference type="Pfam" id="PF03625">
    <property type="entry name" value="DUF302"/>
    <property type="match status" value="1"/>
</dbReference>
<proteinExistence type="predicted"/>
<dbReference type="InterPro" id="IPR016796">
    <property type="entry name" value="UCP021774"/>
</dbReference>
<reference evidence="2" key="1">
    <citation type="journal article" date="2021" name="Antonie Van Leeuwenhoek">
        <title>Draft genome and description of Waterburya agarophytonicola gen. nov. sp. nov. (Pleurocapsales, Cyanobacteria): a seaweed symbiont.</title>
        <authorList>
            <person name="Bonthond G."/>
            <person name="Shalygin S."/>
            <person name="Bayer T."/>
            <person name="Weinberger F."/>
        </authorList>
    </citation>
    <scope>NUCLEOTIDE SEQUENCE</scope>
    <source>
        <strain evidence="2">KI4</strain>
    </source>
</reference>
<feature type="domain" description="DUF302" evidence="1">
    <location>
        <begin position="34"/>
        <end position="97"/>
    </location>
</feature>
<protein>
    <submittedName>
        <fullName evidence="2">DUF302 domain-containing protein</fullName>
    </submittedName>
</protein>
<dbReference type="Proteomes" id="UP000729733">
    <property type="component" value="Unassembled WGS sequence"/>
</dbReference>
<sequence>MNHFSKVLDTSFEEAIAQVTNALREEGMGILTEIDVQAAFKKKLDVDFRNYKILGACHPQIAYQMLQTDDKAGVFYPCNVVVQEHEDGRVEVSAVDPLMMFLTIHSPKAKEIALDASQKMQRVIESLGSPELVAQS</sequence>
<dbReference type="Gene3D" id="3.30.310.70">
    <property type="entry name" value="TT1751-like domain"/>
    <property type="match status" value="1"/>
</dbReference>
<comment type="caution">
    <text evidence="2">The sequence shown here is derived from an EMBL/GenBank/DDBJ whole genome shotgun (WGS) entry which is preliminary data.</text>
</comment>
<dbReference type="SUPFAM" id="SSF103247">
    <property type="entry name" value="TT1751-like"/>
    <property type="match status" value="1"/>
</dbReference>
<dbReference type="PIRSF" id="PIRSF021774">
    <property type="entry name" value="UCP021774"/>
    <property type="match status" value="1"/>
</dbReference>
<dbReference type="InterPro" id="IPR005180">
    <property type="entry name" value="DUF302"/>
</dbReference>